<name>A0A426DBM1_9FIRM</name>
<dbReference type="RefSeq" id="WP_125126093.1">
    <property type="nucleotide sequence ID" value="NZ_RHJS01000002.1"/>
</dbReference>
<feature type="transmembrane region" description="Helical" evidence="2">
    <location>
        <begin position="16"/>
        <end position="36"/>
    </location>
</feature>
<dbReference type="Proteomes" id="UP000274920">
    <property type="component" value="Unassembled WGS sequence"/>
</dbReference>
<comment type="caution">
    <text evidence="3">The sequence shown here is derived from an EMBL/GenBank/DDBJ whole genome shotgun (WGS) entry which is preliminary data.</text>
</comment>
<keyword evidence="4" id="KW-1185">Reference proteome</keyword>
<gene>
    <name evidence="3" type="ORF">EBB54_01780</name>
</gene>
<dbReference type="InterPro" id="IPR029787">
    <property type="entry name" value="Nucleotide_cyclase"/>
</dbReference>
<sequence length="626" mass="71175">MKELDVFRYLKKYRKAIAGFSILAGIAFYLIAQLYIQQYTAVTVIEYTGSRAAEGLSPDDTPIDPSEIYATNLVSDAMRALGIEFSEATTDDIRMNIHAEPIITDEDLLIQQAKLDNGEEDYEFIPTRFLVSFNCGVRNGKEYPRKILNQVLQEYASYYGKSHVNTGLAANPVSDISTKGYDYLEMAEVMDETLESMTEHLANKAEWDMDFRSSKTGRSFQDLKNEFEFIQDVEVRELLSEILEGKITKDCGLLLDKYKNRNNDLEISNSAVSFEVERIRGIISSYENAMDEFSATNTPEADPNTIDQTRESALRNYVLPNVYDDWNRKYEEDDWEPVDRTAEYDLLMMQYIEDRTLYEQNLIDREYNNYILDVFTGAPSSSPQEVQDEIQAKIERLAEKINKLQTIYYETNDEYNEYLGVRNISMLSSVRVTERFPILIFTILIVVIFGALGCAGAALFGRVEDFIEYYAFTNKVDGLPNRAKCDQFITARDRRPIPESFACIVFKLANLQAENARLGREAGDQIIKDFVGVLTSVFVPSDKLFVGNNGAGQYLLFAEALEREQVNAALTQIGLVMEEKAGERGYHIGLQSGSACAGEEQCYYIRELLSTAMKRANSTHAGDDRF</sequence>
<keyword evidence="2" id="KW-0472">Membrane</keyword>
<dbReference type="AlphaFoldDB" id="A0A426DBM1"/>
<dbReference type="InterPro" id="IPR043128">
    <property type="entry name" value="Rev_trsase/Diguanyl_cyclase"/>
</dbReference>
<reference evidence="3" key="1">
    <citation type="submission" date="2018-10" db="EMBL/GenBank/DDBJ databases">
        <title>Schaedlerella arabinophila gen. nov. sp. nov., isolated from the mouse intestinal tract and comparative analysis with the genome of the closely related altered Schaedler flora strain ASF502.</title>
        <authorList>
            <person name="Miyake S."/>
            <person name="Soh M."/>
            <person name="Seedorf H."/>
        </authorList>
    </citation>
    <scope>NUCLEOTIDE SEQUENCE [LARGE SCALE GENOMIC DNA]</scope>
    <source>
        <strain evidence="3">DSM 106076</strain>
    </source>
</reference>
<proteinExistence type="predicted"/>
<evidence type="ECO:0000256" key="1">
    <source>
        <dbReference type="SAM" id="Coils"/>
    </source>
</evidence>
<accession>A0A426DBM1</accession>
<evidence type="ECO:0000313" key="4">
    <source>
        <dbReference type="Proteomes" id="UP000274920"/>
    </source>
</evidence>
<evidence type="ECO:0000313" key="3">
    <source>
        <dbReference type="EMBL" id="RRK30246.1"/>
    </source>
</evidence>
<dbReference type="SUPFAM" id="SSF55073">
    <property type="entry name" value="Nucleotide cyclase"/>
    <property type="match status" value="1"/>
</dbReference>
<keyword evidence="2" id="KW-1133">Transmembrane helix</keyword>
<protein>
    <submittedName>
        <fullName evidence="3">GGDEF domain-containing protein</fullName>
    </submittedName>
</protein>
<dbReference type="Gene3D" id="3.30.70.270">
    <property type="match status" value="1"/>
</dbReference>
<dbReference type="EMBL" id="RHJS01000002">
    <property type="protein sequence ID" value="RRK30246.1"/>
    <property type="molecule type" value="Genomic_DNA"/>
</dbReference>
<feature type="coiled-coil region" evidence="1">
    <location>
        <begin position="387"/>
        <end position="414"/>
    </location>
</feature>
<evidence type="ECO:0000256" key="2">
    <source>
        <dbReference type="SAM" id="Phobius"/>
    </source>
</evidence>
<keyword evidence="2" id="KW-0812">Transmembrane</keyword>
<keyword evidence="1" id="KW-0175">Coiled coil</keyword>
<organism evidence="3 4">
    <name type="scientific">Schaedlerella arabinosiphila</name>
    <dbReference type="NCBI Taxonomy" id="2044587"/>
    <lineage>
        <taxon>Bacteria</taxon>
        <taxon>Bacillati</taxon>
        <taxon>Bacillota</taxon>
        <taxon>Clostridia</taxon>
        <taxon>Lachnospirales</taxon>
        <taxon>Lachnospiraceae</taxon>
        <taxon>Schaedlerella</taxon>
    </lineage>
</organism>
<feature type="transmembrane region" description="Helical" evidence="2">
    <location>
        <begin position="436"/>
        <end position="460"/>
    </location>
</feature>